<sequence length="333" mass="38191">MVTKEQIQEANAKDILKIAESLGLPITKVGSGYRSGKNLAYQFNPHTNTYSNYRTGVKGADVIALFQNETGLDFEKAVEQLCHTDVNLVEINHTPQPKEPFRWYFKTSPNADRATELLVNQRKLPEKLIKLLVDKRYIIQDKYQQIVFPWYKNGQVVGADVKGTVYRPDEEHPYFKGIAKNSENFGYNIKVGSGRVKDIYIFEAPVDLLSYWALHPEIKDCLLFSVSGTSNANRVELAMNYAQATYGMSQEPKEMERSIHICVDNDEQGSKFWKKFDKQNDLVLEWNGDCVLFEDDRPDPAFGKDWNDVLTYHAKEYEQTLSEATTNEEMVMG</sequence>
<name>A0A0V8E0W1_LACLL</name>
<dbReference type="InterPro" id="IPR025054">
    <property type="entry name" value="DUF3991"/>
</dbReference>
<accession>A0A0V8E0W1</accession>
<organism evidence="2 3">
    <name type="scientific">Lactococcus lactis subsp. lactis</name>
    <name type="common">Streptococcus lactis</name>
    <dbReference type="NCBI Taxonomy" id="1360"/>
    <lineage>
        <taxon>Bacteria</taxon>
        <taxon>Bacillati</taxon>
        <taxon>Bacillota</taxon>
        <taxon>Bacilli</taxon>
        <taxon>Lactobacillales</taxon>
        <taxon>Streptococcaceae</taxon>
        <taxon>Lactococcus</taxon>
    </lineage>
</organism>
<comment type="caution">
    <text evidence="2">The sequence shown here is derived from an EMBL/GenBank/DDBJ whole genome shotgun (WGS) entry which is preliminary data.</text>
</comment>
<dbReference type="Proteomes" id="UP000053719">
    <property type="component" value="Unassembled WGS sequence"/>
</dbReference>
<dbReference type="Pfam" id="PF13155">
    <property type="entry name" value="Toprim_2"/>
    <property type="match status" value="1"/>
</dbReference>
<dbReference type="EMBL" id="LKLU01000107">
    <property type="protein sequence ID" value="KSU19430.1"/>
    <property type="molecule type" value="Genomic_DNA"/>
</dbReference>
<evidence type="ECO:0000313" key="2">
    <source>
        <dbReference type="EMBL" id="KSU19430.1"/>
    </source>
</evidence>
<dbReference type="AlphaFoldDB" id="A0A0V8E0W1"/>
<protein>
    <submittedName>
        <fullName evidence="2">LtrC-like protein</fullName>
    </submittedName>
</protein>
<gene>
    <name evidence="2" type="ORF">M20_2049</name>
</gene>
<dbReference type="Pfam" id="PF13154">
    <property type="entry name" value="DUF3991"/>
    <property type="match status" value="1"/>
</dbReference>
<dbReference type="RefSeq" id="WP_058212070.1">
    <property type="nucleotide sequence ID" value="NZ_LKLU01000107.1"/>
</dbReference>
<dbReference type="SUPFAM" id="SSF57783">
    <property type="entry name" value="Zinc beta-ribbon"/>
    <property type="match status" value="1"/>
</dbReference>
<dbReference type="PATRIC" id="fig|1360.114.peg.1631"/>
<reference evidence="3" key="1">
    <citation type="submission" date="2015-10" db="EMBL/GenBank/DDBJ databases">
        <title>Draft Genome Sequences of 11 Lactococcus lactis subspecies cremoris strains.</title>
        <authorList>
            <person name="Wels M."/>
            <person name="Backus L."/>
            <person name="Boekhorst J."/>
            <person name="Dijkstra A."/>
            <person name="Beerthuizen M."/>
            <person name="Kelly W."/>
            <person name="Siezen R."/>
            <person name="Bachmann H."/>
            <person name="Van Hijum S."/>
        </authorList>
    </citation>
    <scope>NUCLEOTIDE SEQUENCE [LARGE SCALE GENOMIC DNA]</scope>
    <source>
        <strain evidence="3">M20</strain>
    </source>
</reference>
<evidence type="ECO:0000259" key="1">
    <source>
        <dbReference type="Pfam" id="PF13154"/>
    </source>
</evidence>
<evidence type="ECO:0000313" key="3">
    <source>
        <dbReference type="Proteomes" id="UP000053719"/>
    </source>
</evidence>
<dbReference type="Gene3D" id="3.40.1360.10">
    <property type="match status" value="1"/>
</dbReference>
<feature type="domain" description="DUF3991" evidence="1">
    <location>
        <begin position="118"/>
        <end position="189"/>
    </location>
</feature>
<proteinExistence type="predicted"/>